<reference evidence="2 3" key="1">
    <citation type="journal article" date="2013" name="Proc. Natl. Acad. Sci. U.S.A.">
        <title>Genome of an arbuscular mycorrhizal fungus provides insight into the oldest plant symbiosis.</title>
        <authorList>
            <person name="Tisserant E."/>
            <person name="Malbreil M."/>
            <person name="Kuo A."/>
            <person name="Kohler A."/>
            <person name="Symeonidi A."/>
            <person name="Balestrini R."/>
            <person name="Charron P."/>
            <person name="Duensing N."/>
            <person name="Frei Dit Frey N."/>
            <person name="Gianinazzi-Pearson V."/>
            <person name="Gilbert L.B."/>
            <person name="Handa Y."/>
            <person name="Herr J.R."/>
            <person name="Hijri M."/>
            <person name="Koul R."/>
            <person name="Kawaguchi M."/>
            <person name="Krajinski F."/>
            <person name="Lammers P.J."/>
            <person name="Masclaux F.G."/>
            <person name="Murat C."/>
            <person name="Morin E."/>
            <person name="Ndikumana S."/>
            <person name="Pagni M."/>
            <person name="Petitpierre D."/>
            <person name="Requena N."/>
            <person name="Rosikiewicz P."/>
            <person name="Riley R."/>
            <person name="Saito K."/>
            <person name="San Clemente H."/>
            <person name="Shapiro H."/>
            <person name="van Tuinen D."/>
            <person name="Becard G."/>
            <person name="Bonfante P."/>
            <person name="Paszkowski U."/>
            <person name="Shachar-Hill Y.Y."/>
            <person name="Tuskan G.A."/>
            <person name="Young P.W."/>
            <person name="Sanders I.R."/>
            <person name="Henrissat B."/>
            <person name="Rensing S.A."/>
            <person name="Grigoriev I.V."/>
            <person name="Corradi N."/>
            <person name="Roux C."/>
            <person name="Martin F."/>
        </authorList>
    </citation>
    <scope>NUCLEOTIDE SEQUENCE [LARGE SCALE GENOMIC DNA]</scope>
    <source>
        <strain evidence="2 3">DAOM 197198</strain>
    </source>
</reference>
<dbReference type="EMBL" id="AUPC02000190">
    <property type="protein sequence ID" value="POG66468.1"/>
    <property type="molecule type" value="Genomic_DNA"/>
</dbReference>
<keyword evidence="1" id="KW-1133">Transmembrane helix</keyword>
<reference evidence="2 3" key="2">
    <citation type="journal article" date="2018" name="New Phytol.">
        <title>High intraspecific genome diversity in the model arbuscular mycorrhizal symbiont Rhizophagus irregularis.</title>
        <authorList>
            <person name="Chen E.C.H."/>
            <person name="Morin E."/>
            <person name="Beaudet D."/>
            <person name="Noel J."/>
            <person name="Yildirir G."/>
            <person name="Ndikumana S."/>
            <person name="Charron P."/>
            <person name="St-Onge C."/>
            <person name="Giorgi J."/>
            <person name="Kruger M."/>
            <person name="Marton T."/>
            <person name="Ropars J."/>
            <person name="Grigoriev I.V."/>
            <person name="Hainaut M."/>
            <person name="Henrissat B."/>
            <person name="Roux C."/>
            <person name="Martin F."/>
            <person name="Corradi N."/>
        </authorList>
    </citation>
    <scope>NUCLEOTIDE SEQUENCE [LARGE SCALE GENOMIC DNA]</scope>
    <source>
        <strain evidence="2 3">DAOM 197198</strain>
    </source>
</reference>
<dbReference type="Proteomes" id="UP000018888">
    <property type="component" value="Unassembled WGS sequence"/>
</dbReference>
<evidence type="ECO:0000313" key="3">
    <source>
        <dbReference type="Proteomes" id="UP000018888"/>
    </source>
</evidence>
<accession>A0A2P4PM56</accession>
<evidence type="ECO:0000313" key="2">
    <source>
        <dbReference type="EMBL" id="POG66468.1"/>
    </source>
</evidence>
<name>A0A2P4PM56_RHIID</name>
<protein>
    <submittedName>
        <fullName evidence="2">Uncharacterized protein</fullName>
    </submittedName>
</protein>
<keyword evidence="1" id="KW-0472">Membrane</keyword>
<keyword evidence="1" id="KW-0812">Transmembrane</keyword>
<feature type="transmembrane region" description="Helical" evidence="1">
    <location>
        <begin position="17"/>
        <end position="35"/>
    </location>
</feature>
<evidence type="ECO:0000256" key="1">
    <source>
        <dbReference type="SAM" id="Phobius"/>
    </source>
</evidence>
<sequence>MFNKILSSIHNEWKKEIVYTIIRSCFILMLYTNAIHVRYTRTLYMNAIHERYTRTLCTNVIHERYT</sequence>
<comment type="caution">
    <text evidence="2">The sequence shown here is derived from an EMBL/GenBank/DDBJ whole genome shotgun (WGS) entry which is preliminary data.</text>
</comment>
<dbReference type="AlphaFoldDB" id="A0A2P4PM56"/>
<proteinExistence type="predicted"/>
<gene>
    <name evidence="2" type="ORF">GLOIN_2v1656551</name>
</gene>
<organism evidence="2 3">
    <name type="scientific">Rhizophagus irregularis (strain DAOM 181602 / DAOM 197198 / MUCL 43194)</name>
    <name type="common">Arbuscular mycorrhizal fungus</name>
    <name type="synonym">Glomus intraradices</name>
    <dbReference type="NCBI Taxonomy" id="747089"/>
    <lineage>
        <taxon>Eukaryota</taxon>
        <taxon>Fungi</taxon>
        <taxon>Fungi incertae sedis</taxon>
        <taxon>Mucoromycota</taxon>
        <taxon>Glomeromycotina</taxon>
        <taxon>Glomeromycetes</taxon>
        <taxon>Glomerales</taxon>
        <taxon>Glomeraceae</taxon>
        <taxon>Rhizophagus</taxon>
    </lineage>
</organism>
<keyword evidence="3" id="KW-1185">Reference proteome</keyword>